<reference evidence="2 3" key="1">
    <citation type="submission" date="2016-06" db="EMBL/GenBank/DDBJ databases">
        <authorList>
            <person name="Kjaerup R.B."/>
            <person name="Dalgaard T.S."/>
            <person name="Juul-Madsen H.R."/>
        </authorList>
    </citation>
    <scope>NUCLEOTIDE SEQUENCE [LARGE SCALE GENOMIC DNA]</scope>
    <source>
        <strain evidence="2 3">1245139.5</strain>
    </source>
</reference>
<dbReference type="AlphaFoldDB" id="A0A1A3MNW9"/>
<dbReference type="InterPro" id="IPR019710">
    <property type="entry name" value="DUF4226"/>
</dbReference>
<gene>
    <name evidence="2" type="ORF">A5636_14860</name>
</gene>
<feature type="compositionally biased region" description="Basic and acidic residues" evidence="1">
    <location>
        <begin position="304"/>
        <end position="327"/>
    </location>
</feature>
<evidence type="ECO:0008006" key="4">
    <source>
        <dbReference type="Google" id="ProtNLM"/>
    </source>
</evidence>
<dbReference type="EMBL" id="LZLQ01000146">
    <property type="protein sequence ID" value="OBK10750.1"/>
    <property type="molecule type" value="Genomic_DNA"/>
</dbReference>
<protein>
    <recommendedName>
        <fullName evidence="4">Biofilm regulator BssS</fullName>
    </recommendedName>
</protein>
<feature type="region of interest" description="Disordered" evidence="1">
    <location>
        <begin position="280"/>
        <end position="357"/>
    </location>
</feature>
<proteinExistence type="predicted"/>
<accession>A0A1A3MNW9</accession>
<evidence type="ECO:0000313" key="3">
    <source>
        <dbReference type="Proteomes" id="UP000093629"/>
    </source>
</evidence>
<feature type="region of interest" description="Disordered" evidence="1">
    <location>
        <begin position="189"/>
        <end position="257"/>
    </location>
</feature>
<dbReference type="RefSeq" id="WP_065161004.1">
    <property type="nucleotide sequence ID" value="NZ_LZLQ01000146.1"/>
</dbReference>
<sequence length="476" mass="48383">MTTYQDLVDVMRRIQERTGDPQAWMAGLTPTEVTTALMPATPVSQLDPILTKIRRNHPDLYPPPAPGAPPVRTEGDAAEAIARAETALAHQNSVTSQLDLQVISAVLNAHLKSVEGGSQLAKLQQELETAVAMRSDLDTPAGARDFQRFLISKLRDIRDVVASASLDDTSKATLMAAWTSLYNASKNGTNGTGAASGQPPTSVPTPAGRSAGQTPAPGTDSLLDSLLLDDPGLSGGALPEPATPAAPAAASVAPSGGGGATLPAGGMPGLGMPSGLPLPSLLGGASGRDAGGFGGGSLPGDGLGDLKDDPDHHDFEEDTNKRDRHDDADDIDEQHEPASGQPESPPSGPTTVTLPNGETVTAASPQLAAAIKAAAGGTPIAEAFQQQGITLPSPGTAVAHPVDPAQVVPGDIGMFTDRHALALGRSKALLEGQIQHISAVSGPSFLGWEHPPSPAVRPAAPAPDTPTPTRPSATLT</sequence>
<evidence type="ECO:0000313" key="2">
    <source>
        <dbReference type="EMBL" id="OBK10750.1"/>
    </source>
</evidence>
<organism evidence="2 3">
    <name type="scientific">Mycobacterium asiaticum</name>
    <dbReference type="NCBI Taxonomy" id="1790"/>
    <lineage>
        <taxon>Bacteria</taxon>
        <taxon>Bacillati</taxon>
        <taxon>Actinomycetota</taxon>
        <taxon>Actinomycetes</taxon>
        <taxon>Mycobacteriales</taxon>
        <taxon>Mycobacteriaceae</taxon>
        <taxon>Mycobacterium</taxon>
    </lineage>
</organism>
<comment type="caution">
    <text evidence="2">The sequence shown here is derived from an EMBL/GenBank/DDBJ whole genome shotgun (WGS) entry which is preliminary data.</text>
</comment>
<feature type="region of interest" description="Disordered" evidence="1">
    <location>
        <begin position="445"/>
        <end position="476"/>
    </location>
</feature>
<keyword evidence="3" id="KW-1185">Reference proteome</keyword>
<feature type="compositionally biased region" description="Polar residues" evidence="1">
    <location>
        <begin position="189"/>
        <end position="200"/>
    </location>
</feature>
<evidence type="ECO:0000256" key="1">
    <source>
        <dbReference type="SAM" id="MobiDB-lite"/>
    </source>
</evidence>
<dbReference type="Pfam" id="PF10774">
    <property type="entry name" value="DUF4226"/>
    <property type="match status" value="1"/>
</dbReference>
<feature type="compositionally biased region" description="Low complexity" evidence="1">
    <location>
        <begin position="217"/>
        <end position="254"/>
    </location>
</feature>
<feature type="compositionally biased region" description="Pro residues" evidence="1">
    <location>
        <begin position="451"/>
        <end position="469"/>
    </location>
</feature>
<name>A0A1A3MNW9_MYCAS</name>
<feature type="compositionally biased region" description="Gly residues" evidence="1">
    <location>
        <begin position="284"/>
        <end position="303"/>
    </location>
</feature>
<dbReference type="OrthoDB" id="4761006at2"/>
<dbReference type="Proteomes" id="UP000093629">
    <property type="component" value="Unassembled WGS sequence"/>
</dbReference>